<keyword evidence="5" id="KW-0479">Metal-binding</keyword>
<proteinExistence type="predicted"/>
<sequence length="695" mass="75100">MSSHHPVDTPSAHPTQPGDASPYPRLLAPLNLGHVTLRNRVLMGSMHIGLEEAENGFARMAAFYAERARGGVGLIVTGGISPNEAGRPWDGGAKLTTSEEAAQHRVVTEAVHREGGLIAMQILHFGRYAYHEQLVAPSAIKAPISFFEPHALTDDEVEQTIEDFVRAAELAREAGYDGVEVMGSEGYLINEFIAAATNHRTDRWGGSYENRMRFPLEIVRRIRERLGPDFVLIYRLSMLDLIPGGSTLEEVTTLARRIEEAGASIINTGIGWHEARIPTIVTSVPRAAWAWVTKKLMGTVDIPLVTTNRINTPEKGEELLAEGYADMVSVARPMLADPDFVAKAAQGRPEAINTCIGCNQACLDHTFSLKITSCLVNPRACHETELVLSPTRRAKRLAVVGAGPAGLAFAVSAAERGHRVTLFDADDRIGGQLNLAAGIPGKEEFHETLRYYRHRLDELGVELRLGTPVSAADFAAGGSHPGHDEIVVATGVLPRTPEIEGVDHPSVVSYLDVLKGAEVGERVAVLGAGGIGFDVAEYLTDDEEHAALNPEVFLRQWGVDPEYREAGGLTEAKRSKPRRTVHLLQRKTSKVGAGLGKTTGWVHRNELRARGVEMVAGATYDRVDDAGLHITVGGVRRVVPADTVVLCTGQEPRRDLYTELEAAGHTVHLIGGADVAAELDAKRAIDQGTRLAATL</sequence>
<dbReference type="RefSeq" id="WP_216814857.1">
    <property type="nucleotide sequence ID" value="NZ_JAELVF020000001.1"/>
</dbReference>
<evidence type="ECO:0000256" key="8">
    <source>
        <dbReference type="ARBA" id="ARBA00023014"/>
    </source>
</evidence>
<evidence type="ECO:0000259" key="10">
    <source>
        <dbReference type="Pfam" id="PF00724"/>
    </source>
</evidence>
<keyword evidence="13" id="KW-1185">Reference proteome</keyword>
<keyword evidence="7" id="KW-0408">Iron</keyword>
<dbReference type="AlphaFoldDB" id="A0A949JDU2"/>
<evidence type="ECO:0000256" key="4">
    <source>
        <dbReference type="ARBA" id="ARBA00022643"/>
    </source>
</evidence>
<organism evidence="12 13">
    <name type="scientific">Streptomyces tardus</name>
    <dbReference type="NCBI Taxonomy" id="2780544"/>
    <lineage>
        <taxon>Bacteria</taxon>
        <taxon>Bacillati</taxon>
        <taxon>Actinomycetota</taxon>
        <taxon>Actinomycetes</taxon>
        <taxon>Kitasatosporales</taxon>
        <taxon>Streptomycetaceae</taxon>
        <taxon>Streptomyces</taxon>
    </lineage>
</organism>
<keyword evidence="8" id="KW-0411">Iron-sulfur</keyword>
<gene>
    <name evidence="12" type="ORF">JGS22_005820</name>
</gene>
<dbReference type="GO" id="GO:0046872">
    <property type="term" value="F:metal ion binding"/>
    <property type="evidence" value="ECO:0007669"/>
    <property type="project" value="UniProtKB-KW"/>
</dbReference>
<evidence type="ECO:0000256" key="3">
    <source>
        <dbReference type="ARBA" id="ARBA00022630"/>
    </source>
</evidence>
<evidence type="ECO:0000313" key="13">
    <source>
        <dbReference type="Proteomes" id="UP000694501"/>
    </source>
</evidence>
<keyword evidence="6" id="KW-0560">Oxidoreductase</keyword>
<dbReference type="PANTHER" id="PTHR42917">
    <property type="entry name" value="2,4-DIENOYL-COA REDUCTASE"/>
    <property type="match status" value="1"/>
</dbReference>
<dbReference type="PANTHER" id="PTHR42917:SF2">
    <property type="entry name" value="2,4-DIENOYL-COA REDUCTASE [(2E)-ENOYL-COA-PRODUCING]"/>
    <property type="match status" value="1"/>
</dbReference>
<reference evidence="12" key="1">
    <citation type="submission" date="2021-06" db="EMBL/GenBank/DDBJ databases">
        <title>Sequencing of actinobacteria type strains.</title>
        <authorList>
            <person name="Nguyen G.-S."/>
            <person name="Wentzel A."/>
        </authorList>
    </citation>
    <scope>NUCLEOTIDE SEQUENCE</scope>
    <source>
        <strain evidence="12">P38-E01</strain>
    </source>
</reference>
<dbReference type="Pfam" id="PF00724">
    <property type="entry name" value="Oxidored_FMN"/>
    <property type="match status" value="1"/>
</dbReference>
<protein>
    <submittedName>
        <fullName evidence="12">NADPH-dependent 2,4-dienoyl-CoA reductase</fullName>
    </submittedName>
</protein>
<evidence type="ECO:0000256" key="5">
    <source>
        <dbReference type="ARBA" id="ARBA00022723"/>
    </source>
</evidence>
<dbReference type="GO" id="GO:0010181">
    <property type="term" value="F:FMN binding"/>
    <property type="evidence" value="ECO:0007669"/>
    <property type="project" value="InterPro"/>
</dbReference>
<dbReference type="Pfam" id="PF07992">
    <property type="entry name" value="Pyr_redox_2"/>
    <property type="match status" value="1"/>
</dbReference>
<name>A0A949JDU2_9ACTN</name>
<evidence type="ECO:0000313" key="12">
    <source>
        <dbReference type="EMBL" id="MBU7597163.1"/>
    </source>
</evidence>
<feature type="domain" description="NADH:flavin oxidoreductase/NADH oxidase N-terminal" evidence="10">
    <location>
        <begin position="26"/>
        <end position="350"/>
    </location>
</feature>
<evidence type="ECO:0000256" key="2">
    <source>
        <dbReference type="ARBA" id="ARBA00001966"/>
    </source>
</evidence>
<comment type="cofactor">
    <cofactor evidence="1">
        <name>FMN</name>
        <dbReference type="ChEBI" id="CHEBI:58210"/>
    </cofactor>
</comment>
<dbReference type="FunFam" id="3.20.20.70:FF:000082">
    <property type="entry name" value="NADPH-dependent 2,4-dienoyl-CoA reductase"/>
    <property type="match status" value="1"/>
</dbReference>
<keyword evidence="3" id="KW-0285">Flavoprotein</keyword>
<accession>A0A949JDU2</accession>
<keyword evidence="4" id="KW-0288">FMN</keyword>
<dbReference type="GO" id="GO:0033543">
    <property type="term" value="P:fatty acid beta-oxidation, unsaturated, even number, reductase/isomerase pathway"/>
    <property type="evidence" value="ECO:0007669"/>
    <property type="project" value="TreeGrafter"/>
</dbReference>
<feature type="region of interest" description="Disordered" evidence="9">
    <location>
        <begin position="1"/>
        <end position="25"/>
    </location>
</feature>
<evidence type="ECO:0000256" key="6">
    <source>
        <dbReference type="ARBA" id="ARBA00023002"/>
    </source>
</evidence>
<dbReference type="CDD" id="cd02930">
    <property type="entry name" value="DCR_FMN"/>
    <property type="match status" value="1"/>
</dbReference>
<dbReference type="GO" id="GO:0051536">
    <property type="term" value="F:iron-sulfur cluster binding"/>
    <property type="evidence" value="ECO:0007669"/>
    <property type="project" value="UniProtKB-KW"/>
</dbReference>
<evidence type="ECO:0000256" key="9">
    <source>
        <dbReference type="SAM" id="MobiDB-lite"/>
    </source>
</evidence>
<dbReference type="InterPro" id="IPR001155">
    <property type="entry name" value="OxRdtase_FMN_N"/>
</dbReference>
<dbReference type="InterPro" id="IPR051793">
    <property type="entry name" value="NADH:flavin_oxidoreductase"/>
</dbReference>
<evidence type="ECO:0000256" key="7">
    <source>
        <dbReference type="ARBA" id="ARBA00023004"/>
    </source>
</evidence>
<evidence type="ECO:0000259" key="11">
    <source>
        <dbReference type="Pfam" id="PF07992"/>
    </source>
</evidence>
<evidence type="ECO:0000256" key="1">
    <source>
        <dbReference type="ARBA" id="ARBA00001917"/>
    </source>
</evidence>
<dbReference type="GO" id="GO:0008670">
    <property type="term" value="F:2,4-dienoyl-CoA reductase (NADPH) activity"/>
    <property type="evidence" value="ECO:0007669"/>
    <property type="project" value="TreeGrafter"/>
</dbReference>
<comment type="cofactor">
    <cofactor evidence="2">
        <name>[4Fe-4S] cluster</name>
        <dbReference type="ChEBI" id="CHEBI:49883"/>
    </cofactor>
</comment>
<dbReference type="InterPro" id="IPR023753">
    <property type="entry name" value="FAD/NAD-binding_dom"/>
</dbReference>
<comment type="caution">
    <text evidence="12">The sequence shown here is derived from an EMBL/GenBank/DDBJ whole genome shotgun (WGS) entry which is preliminary data.</text>
</comment>
<feature type="domain" description="FAD/NAD(P)-binding" evidence="11">
    <location>
        <begin position="396"/>
        <end position="668"/>
    </location>
</feature>
<dbReference type="Proteomes" id="UP000694501">
    <property type="component" value="Unassembled WGS sequence"/>
</dbReference>
<dbReference type="EMBL" id="JAELVF020000001">
    <property type="protein sequence ID" value="MBU7597163.1"/>
    <property type="molecule type" value="Genomic_DNA"/>
</dbReference>